<keyword evidence="5" id="KW-1185">Reference proteome</keyword>
<evidence type="ECO:0000313" key="4">
    <source>
        <dbReference type="EMBL" id="MBO0331420.1"/>
    </source>
</evidence>
<protein>
    <submittedName>
        <fullName evidence="4">MBL fold metallo-hydrolase</fullName>
    </submittedName>
</protein>
<evidence type="ECO:0000313" key="5">
    <source>
        <dbReference type="Proteomes" id="UP000664163"/>
    </source>
</evidence>
<feature type="chain" id="PRO_5045520460" evidence="2">
    <location>
        <begin position="19"/>
        <end position="299"/>
    </location>
</feature>
<evidence type="ECO:0000259" key="3">
    <source>
        <dbReference type="SMART" id="SM00849"/>
    </source>
</evidence>
<dbReference type="CDD" id="cd16282">
    <property type="entry name" value="metallo-hydrolase-like_MBL-fold"/>
    <property type="match status" value="1"/>
</dbReference>
<proteinExistence type="inferred from homology"/>
<dbReference type="Pfam" id="PF00753">
    <property type="entry name" value="Lactamase_B"/>
    <property type="match status" value="1"/>
</dbReference>
<name>A0ABS3EZ15_9FLAO</name>
<comment type="caution">
    <text evidence="4">The sequence shown here is derived from an EMBL/GenBank/DDBJ whole genome shotgun (WGS) entry which is preliminary data.</text>
</comment>
<dbReference type="Gene3D" id="3.60.15.10">
    <property type="entry name" value="Ribonuclease Z/Hydroxyacylglutathione hydrolase-like"/>
    <property type="match status" value="1"/>
</dbReference>
<comment type="similarity">
    <text evidence="1">Belongs to the metallo-beta-lactamase superfamily. Class-B beta-lactamase family.</text>
</comment>
<dbReference type="PANTHER" id="PTHR42951">
    <property type="entry name" value="METALLO-BETA-LACTAMASE DOMAIN-CONTAINING"/>
    <property type="match status" value="1"/>
</dbReference>
<dbReference type="Proteomes" id="UP000664163">
    <property type="component" value="Unassembled WGS sequence"/>
</dbReference>
<evidence type="ECO:0000256" key="2">
    <source>
        <dbReference type="SAM" id="SignalP"/>
    </source>
</evidence>
<reference evidence="4 5" key="1">
    <citation type="submission" date="2021-03" db="EMBL/GenBank/DDBJ databases">
        <title>Muricauda sp. CAU 1631 isolated from Incheon.</title>
        <authorList>
            <person name="Kim W."/>
        </authorList>
    </citation>
    <scope>NUCLEOTIDE SEQUENCE [LARGE SCALE GENOMIC DNA]</scope>
    <source>
        <strain evidence="4 5">CAU 1631</strain>
    </source>
</reference>
<organism evidence="4 5">
    <name type="scientific">[Muricauda] lutisoli</name>
    <dbReference type="NCBI Taxonomy" id="2816035"/>
    <lineage>
        <taxon>Bacteria</taxon>
        <taxon>Pseudomonadati</taxon>
        <taxon>Bacteroidota</taxon>
        <taxon>Flavobacteriia</taxon>
        <taxon>Flavobacteriales</taxon>
        <taxon>Flavobacteriaceae</taxon>
        <taxon>Allomuricauda</taxon>
    </lineage>
</organism>
<dbReference type="PANTHER" id="PTHR42951:SF4">
    <property type="entry name" value="ACYL-COENZYME A THIOESTERASE MBLAC2"/>
    <property type="match status" value="1"/>
</dbReference>
<dbReference type="InterPro" id="IPR050855">
    <property type="entry name" value="NDM-1-like"/>
</dbReference>
<dbReference type="SUPFAM" id="SSF56281">
    <property type="entry name" value="Metallo-hydrolase/oxidoreductase"/>
    <property type="match status" value="1"/>
</dbReference>
<sequence>MRNILSLILLTSIWATHAQDDEVNITIDTLTQNTFMLTGRGGNIGIYVGQDKVFMIDDQFAPLSKKIKETIETLTDKPITYLVNTHMHGDHTGGNVNFNTDNTILVAQDNVRKRLKVNGQEKMSANELNQKDFEKSLPEITFSEDLTFHDGKETVMLFHVHNAHTDGDTMIYFVNENVLHMGDTYFSGRYPYIDLNSGGSINGYIEAHKKALMVIDSDTKIIPGHGEPSNKSELENYITVLEDVKQTIQKEITAGKSLEEVKGNNELTSQYDAQYGTGYINPERIRETIYLSLTSSIEE</sequence>
<dbReference type="RefSeq" id="WP_207071784.1">
    <property type="nucleotide sequence ID" value="NZ_JAFLND010000003.1"/>
</dbReference>
<gene>
    <name evidence="4" type="ORF">J0X13_12725</name>
</gene>
<keyword evidence="2" id="KW-0732">Signal</keyword>
<dbReference type="InterPro" id="IPR036866">
    <property type="entry name" value="RibonucZ/Hydroxyglut_hydro"/>
</dbReference>
<evidence type="ECO:0000256" key="1">
    <source>
        <dbReference type="ARBA" id="ARBA00005250"/>
    </source>
</evidence>
<accession>A0ABS3EZ15</accession>
<dbReference type="SMART" id="SM00849">
    <property type="entry name" value="Lactamase_B"/>
    <property type="match status" value="1"/>
</dbReference>
<dbReference type="InterPro" id="IPR001279">
    <property type="entry name" value="Metallo-B-lactamas"/>
</dbReference>
<feature type="signal peptide" evidence="2">
    <location>
        <begin position="1"/>
        <end position="18"/>
    </location>
</feature>
<feature type="domain" description="Metallo-beta-lactamase" evidence="3">
    <location>
        <begin position="41"/>
        <end position="225"/>
    </location>
</feature>
<dbReference type="EMBL" id="JAFLND010000003">
    <property type="protein sequence ID" value="MBO0331420.1"/>
    <property type="molecule type" value="Genomic_DNA"/>
</dbReference>